<feature type="transmembrane region" description="Helical" evidence="5">
    <location>
        <begin position="73"/>
        <end position="94"/>
    </location>
</feature>
<dbReference type="Pfam" id="PF00512">
    <property type="entry name" value="HisKA"/>
    <property type="match status" value="1"/>
</dbReference>
<dbReference type="InterPro" id="IPR005467">
    <property type="entry name" value="His_kinase_dom"/>
</dbReference>
<dbReference type="InterPro" id="IPR004358">
    <property type="entry name" value="Sig_transdc_His_kin-like_C"/>
</dbReference>
<keyword evidence="5" id="KW-0472">Membrane</keyword>
<dbReference type="PANTHER" id="PTHR43065:SF42">
    <property type="entry name" value="TWO-COMPONENT SENSOR PPRA"/>
    <property type="match status" value="1"/>
</dbReference>
<dbReference type="Pfam" id="PF02518">
    <property type="entry name" value="HATPase_c"/>
    <property type="match status" value="1"/>
</dbReference>
<dbReference type="InterPro" id="IPR003661">
    <property type="entry name" value="HisK_dim/P_dom"/>
</dbReference>
<dbReference type="InterPro" id="IPR003594">
    <property type="entry name" value="HATPase_dom"/>
</dbReference>
<evidence type="ECO:0000313" key="8">
    <source>
        <dbReference type="EMBL" id="ROU04197.1"/>
    </source>
</evidence>
<proteinExistence type="predicted"/>
<dbReference type="AlphaFoldDB" id="A0A3N2R9W3"/>
<dbReference type="SMART" id="SM00448">
    <property type="entry name" value="REC"/>
    <property type="match status" value="1"/>
</dbReference>
<dbReference type="GO" id="GO:0000155">
    <property type="term" value="F:phosphorelay sensor kinase activity"/>
    <property type="evidence" value="ECO:0007669"/>
    <property type="project" value="InterPro"/>
</dbReference>
<accession>A0A3N2R9W3</accession>
<dbReference type="PANTHER" id="PTHR43065">
    <property type="entry name" value="SENSOR HISTIDINE KINASE"/>
    <property type="match status" value="1"/>
</dbReference>
<dbReference type="Gene3D" id="3.30.450.20">
    <property type="entry name" value="PAS domain"/>
    <property type="match status" value="1"/>
</dbReference>
<dbReference type="SUPFAM" id="SSF55874">
    <property type="entry name" value="ATPase domain of HSP90 chaperone/DNA topoisomerase II/histidine kinase"/>
    <property type="match status" value="1"/>
</dbReference>
<evidence type="ECO:0000259" key="7">
    <source>
        <dbReference type="PROSITE" id="PS50110"/>
    </source>
</evidence>
<dbReference type="InterPro" id="IPR036890">
    <property type="entry name" value="HATPase_C_sf"/>
</dbReference>
<feature type="modified residue" description="4-aspartylphosphate" evidence="4">
    <location>
        <position position="731"/>
    </location>
</feature>
<reference evidence="8 9" key="1">
    <citation type="submission" date="2018-10" db="EMBL/GenBank/DDBJ databases">
        <title>Histidinibacterium lentulum gen. nov., sp. nov., a marine bacterium from the culture broth of Picochlorum sp. 122.</title>
        <authorList>
            <person name="Wang G."/>
        </authorList>
    </citation>
    <scope>NUCLEOTIDE SEQUENCE [LARGE SCALE GENOMIC DNA]</scope>
    <source>
        <strain evidence="8 9">B17</strain>
    </source>
</reference>
<dbReference type="EMBL" id="RDRB01000001">
    <property type="protein sequence ID" value="ROU04197.1"/>
    <property type="molecule type" value="Genomic_DNA"/>
</dbReference>
<comment type="catalytic activity">
    <reaction evidence="1">
        <text>ATP + protein L-histidine = ADP + protein N-phospho-L-histidine.</text>
        <dbReference type="EC" id="2.7.13.3"/>
    </reaction>
</comment>
<dbReference type="Gene3D" id="1.10.287.130">
    <property type="match status" value="1"/>
</dbReference>
<evidence type="ECO:0000256" key="1">
    <source>
        <dbReference type="ARBA" id="ARBA00000085"/>
    </source>
</evidence>
<dbReference type="SUPFAM" id="SSF52172">
    <property type="entry name" value="CheY-like"/>
    <property type="match status" value="1"/>
</dbReference>
<dbReference type="PROSITE" id="PS50110">
    <property type="entry name" value="RESPONSE_REGULATORY"/>
    <property type="match status" value="1"/>
</dbReference>
<dbReference type="SMART" id="SM00388">
    <property type="entry name" value="HisKA"/>
    <property type="match status" value="1"/>
</dbReference>
<keyword evidence="3 4" id="KW-0597">Phosphoprotein</keyword>
<dbReference type="PRINTS" id="PR00344">
    <property type="entry name" value="BCTRLSENSOR"/>
</dbReference>
<evidence type="ECO:0000256" key="4">
    <source>
        <dbReference type="PROSITE-ProRule" id="PRU00169"/>
    </source>
</evidence>
<evidence type="ECO:0000313" key="9">
    <source>
        <dbReference type="Proteomes" id="UP000268016"/>
    </source>
</evidence>
<dbReference type="OrthoDB" id="9796100at2"/>
<organism evidence="8 9">
    <name type="scientific">Histidinibacterium lentulum</name>
    <dbReference type="NCBI Taxonomy" id="2480588"/>
    <lineage>
        <taxon>Bacteria</taxon>
        <taxon>Pseudomonadati</taxon>
        <taxon>Pseudomonadota</taxon>
        <taxon>Alphaproteobacteria</taxon>
        <taxon>Rhodobacterales</taxon>
        <taxon>Paracoccaceae</taxon>
        <taxon>Histidinibacterium</taxon>
    </lineage>
</organism>
<dbReference type="EC" id="2.7.13.3" evidence="2"/>
<name>A0A3N2R9W3_9RHOB</name>
<feature type="transmembrane region" description="Helical" evidence="5">
    <location>
        <begin position="49"/>
        <end position="66"/>
    </location>
</feature>
<dbReference type="Pfam" id="PF00072">
    <property type="entry name" value="Response_reg"/>
    <property type="match status" value="1"/>
</dbReference>
<dbReference type="CDD" id="cd00082">
    <property type="entry name" value="HisKA"/>
    <property type="match status" value="1"/>
</dbReference>
<sequence length="802" mass="86487">MIPRRHSSPVKGSGVFFAGSNRGDGTVSQADAARNAPSFGQAGPDARPWAVLLVSGAALVASAVATEPLQIRALQVAAAVTALAGIALFLWQIAGRRRRDILLEAAGLLIEQDRTVAFVTTGEGDIEARNAAARDRFRDPFVDTLGYVLTDIFANPGAVLFRLQSRAHAEGHAAEDIVTRRGPVRLTVQRIGTDAYIWRLDETVGKGGPARAAEALSLPMLTAGPSGTILYMNEAFRRAVGGRAKSLEAVFEDLPLVSGRRHRLRGPDGPVETLVAEVTGAGGRREIYLLPVAAARVQAPGWQAIEDLPVPLLKVAASGDVLEANRQARALLRADMAGPLRLGDVLDGLGRPVGQWLRDAAASEAPVAPEFLRVTNRPEETVVQVALNRVTDATGAHMIAVLKDVTDFKSLEMQFVQSQKMQAVGQLAGGVAHDFNNLLTAISGHCDLLLLRRDQGDPDYGDLVQIHQNANRAAGLVGQLLAFSRKQTLRPEALDLRDTLAELTHLLNRLVGERIRLTLTHDPGLKPIRADRRQLEQVLMNLVVNARDAMPDGGTIRIATRTERLTAPLRRDRATVPPGEWVTVQVIDEGSGMHPDVLPKIFEPFYTTKRTGEGTGLGLSTAYGIVKQTGGFIFADSVPGEGTTFTLYFPAQCPRRDRPAAPVETARRPERADDDVAEGVVLLVEDEAPVRAFASRALRLRGYTVLEAESAEAALDMLAGPEIAVDVFVTDVVMPGKDGPTWVREALSERPDTRVVFVSGYSEDAVAENHAQIPNSLFLAKPFSLTQLTDIVARQMPPPRLH</sequence>
<dbReference type="InterPro" id="IPR001789">
    <property type="entry name" value="Sig_transdc_resp-reg_receiver"/>
</dbReference>
<dbReference type="InterPro" id="IPR011006">
    <property type="entry name" value="CheY-like_superfamily"/>
</dbReference>
<evidence type="ECO:0000259" key="6">
    <source>
        <dbReference type="PROSITE" id="PS50109"/>
    </source>
</evidence>
<keyword evidence="5" id="KW-0812">Transmembrane</keyword>
<comment type="caution">
    <text evidence="8">The sequence shown here is derived from an EMBL/GenBank/DDBJ whole genome shotgun (WGS) entry which is preliminary data.</text>
</comment>
<evidence type="ECO:0000256" key="3">
    <source>
        <dbReference type="ARBA" id="ARBA00022553"/>
    </source>
</evidence>
<gene>
    <name evidence="8" type="ORF">EAT49_02065</name>
</gene>
<dbReference type="Gene3D" id="3.30.565.10">
    <property type="entry name" value="Histidine kinase-like ATPase, C-terminal domain"/>
    <property type="match status" value="1"/>
</dbReference>
<evidence type="ECO:0000256" key="5">
    <source>
        <dbReference type="SAM" id="Phobius"/>
    </source>
</evidence>
<dbReference type="Proteomes" id="UP000268016">
    <property type="component" value="Unassembled WGS sequence"/>
</dbReference>
<dbReference type="PROSITE" id="PS50109">
    <property type="entry name" value="HIS_KIN"/>
    <property type="match status" value="1"/>
</dbReference>
<keyword evidence="5" id="KW-1133">Transmembrane helix</keyword>
<dbReference type="Gene3D" id="3.40.50.2300">
    <property type="match status" value="1"/>
</dbReference>
<dbReference type="FunFam" id="1.10.287.130:FF:000037">
    <property type="entry name" value="Hybrid sensor histidine kinase/response regulator"/>
    <property type="match status" value="1"/>
</dbReference>
<dbReference type="SUPFAM" id="SSF47384">
    <property type="entry name" value="Homodimeric domain of signal transducing histidine kinase"/>
    <property type="match status" value="1"/>
</dbReference>
<feature type="domain" description="Histidine kinase" evidence="6">
    <location>
        <begin position="430"/>
        <end position="653"/>
    </location>
</feature>
<keyword evidence="9" id="KW-1185">Reference proteome</keyword>
<evidence type="ECO:0000256" key="2">
    <source>
        <dbReference type="ARBA" id="ARBA00012438"/>
    </source>
</evidence>
<dbReference type="InterPro" id="IPR036097">
    <property type="entry name" value="HisK_dim/P_sf"/>
</dbReference>
<protein>
    <recommendedName>
        <fullName evidence="2">histidine kinase</fullName>
        <ecNumber evidence="2">2.7.13.3</ecNumber>
    </recommendedName>
</protein>
<dbReference type="SMART" id="SM00387">
    <property type="entry name" value="HATPase_c"/>
    <property type="match status" value="1"/>
</dbReference>
<feature type="domain" description="Response regulatory" evidence="7">
    <location>
        <begin position="680"/>
        <end position="796"/>
    </location>
</feature>
<dbReference type="RefSeq" id="WP_123640606.1">
    <property type="nucleotide sequence ID" value="NZ_ML119081.1"/>
</dbReference>